<evidence type="ECO:0000256" key="6">
    <source>
        <dbReference type="ARBA" id="ARBA00022840"/>
    </source>
</evidence>
<dbReference type="InterPro" id="IPR011009">
    <property type="entry name" value="Kinase-like_dom_sf"/>
</dbReference>
<organism evidence="10 11">
    <name type="scientific">Cryptosporidium canis</name>
    <dbReference type="NCBI Taxonomy" id="195482"/>
    <lineage>
        <taxon>Eukaryota</taxon>
        <taxon>Sar</taxon>
        <taxon>Alveolata</taxon>
        <taxon>Apicomplexa</taxon>
        <taxon>Conoidasida</taxon>
        <taxon>Coccidia</taxon>
        <taxon>Eucoccidiorida</taxon>
        <taxon>Eimeriorina</taxon>
        <taxon>Cryptosporidiidae</taxon>
        <taxon>Cryptosporidium</taxon>
    </lineage>
</organism>
<dbReference type="SMART" id="SM00220">
    <property type="entry name" value="S_TKc"/>
    <property type="match status" value="1"/>
</dbReference>
<evidence type="ECO:0000259" key="9">
    <source>
        <dbReference type="PROSITE" id="PS50011"/>
    </source>
</evidence>
<keyword evidence="3" id="KW-0808">Transferase</keyword>
<dbReference type="InterPro" id="IPR050591">
    <property type="entry name" value="GSK-3"/>
</dbReference>
<dbReference type="PROSITE" id="PS00108">
    <property type="entry name" value="PROTEIN_KINASE_ST"/>
    <property type="match status" value="1"/>
</dbReference>
<dbReference type="EMBL" id="JAPCXB010000195">
    <property type="protein sequence ID" value="KAJ1605094.1"/>
    <property type="molecule type" value="Genomic_DNA"/>
</dbReference>
<evidence type="ECO:0000256" key="5">
    <source>
        <dbReference type="ARBA" id="ARBA00022777"/>
    </source>
</evidence>
<keyword evidence="4 7" id="KW-0547">Nucleotide-binding</keyword>
<reference evidence="10" key="1">
    <citation type="submission" date="2022-10" db="EMBL/GenBank/DDBJ databases">
        <title>Adaptive evolution leads to modifications in subtelomeric GC content in a zoonotic Cryptosporidium species.</title>
        <authorList>
            <person name="Li J."/>
            <person name="Feng Y."/>
            <person name="Xiao L."/>
        </authorList>
    </citation>
    <scope>NUCLEOTIDE SEQUENCE</scope>
    <source>
        <strain evidence="10">25894</strain>
    </source>
</reference>
<evidence type="ECO:0000256" key="2">
    <source>
        <dbReference type="ARBA" id="ARBA00022527"/>
    </source>
</evidence>
<dbReference type="PROSITE" id="PS00107">
    <property type="entry name" value="PROTEIN_KINASE_ATP"/>
    <property type="match status" value="1"/>
</dbReference>
<keyword evidence="5" id="KW-0418">Kinase</keyword>
<dbReference type="InterPro" id="IPR000719">
    <property type="entry name" value="Prot_kinase_dom"/>
</dbReference>
<evidence type="ECO:0000313" key="10">
    <source>
        <dbReference type="EMBL" id="KAJ1605094.1"/>
    </source>
</evidence>
<evidence type="ECO:0000256" key="7">
    <source>
        <dbReference type="PROSITE-ProRule" id="PRU10141"/>
    </source>
</evidence>
<proteinExistence type="inferred from homology"/>
<sequence length="316" mass="35882">MSLKKYELIKEIGSGTFGRVWMAKDCVNNELVAIKRRPKWQNVASREVEAMETVRGEKGIIQIKRCFYSLTPGGIIMQNVVMPLMSRSLGTFIRENRALRKHNSAHRISPELVKSISLQIVEGLAALHLSGYTHRDLKPDNILLMDVNGSEGDFPKINICDLGSSKKLMKNDTNMPYVVSRFYRAPELLLGSCEYSEKIDIWGCIFAELLALDPIFVGRCPGKQRDSRVDVAKQGADEPFQILKIFEVLGSPNENDIKLLKNIIPKSINKMLDECIFAFKISSISWFELLDGFFTNEYVYIQRTISKYFLQGEAAD</sequence>
<feature type="domain" description="Protein kinase" evidence="9">
    <location>
        <begin position="6"/>
        <end position="299"/>
    </location>
</feature>
<feature type="binding site" evidence="7">
    <location>
        <position position="35"/>
    </location>
    <ligand>
        <name>ATP</name>
        <dbReference type="ChEBI" id="CHEBI:30616"/>
    </ligand>
</feature>
<dbReference type="PANTHER" id="PTHR24057">
    <property type="entry name" value="GLYCOGEN SYNTHASE KINASE-3 ALPHA"/>
    <property type="match status" value="1"/>
</dbReference>
<gene>
    <name evidence="10" type="ORF">OJ252_3562</name>
</gene>
<dbReference type="Gene3D" id="1.10.510.10">
    <property type="entry name" value="Transferase(Phosphotransferase) domain 1"/>
    <property type="match status" value="1"/>
</dbReference>
<dbReference type="SUPFAM" id="SSF56112">
    <property type="entry name" value="Protein kinase-like (PK-like)"/>
    <property type="match status" value="1"/>
</dbReference>
<dbReference type="Proteomes" id="UP001071777">
    <property type="component" value="Unassembled WGS sequence"/>
</dbReference>
<evidence type="ECO:0000256" key="1">
    <source>
        <dbReference type="ARBA" id="ARBA00005527"/>
    </source>
</evidence>
<dbReference type="PROSITE" id="PS50011">
    <property type="entry name" value="PROTEIN_KINASE_DOM"/>
    <property type="match status" value="1"/>
</dbReference>
<dbReference type="Gene3D" id="3.30.200.20">
    <property type="entry name" value="Phosphorylase Kinase, domain 1"/>
    <property type="match status" value="1"/>
</dbReference>
<dbReference type="InterPro" id="IPR008271">
    <property type="entry name" value="Ser/Thr_kinase_AS"/>
</dbReference>
<evidence type="ECO:0000313" key="11">
    <source>
        <dbReference type="Proteomes" id="UP001071777"/>
    </source>
</evidence>
<comment type="caution">
    <text evidence="10">The sequence shown here is derived from an EMBL/GenBank/DDBJ whole genome shotgun (WGS) entry which is preliminary data.</text>
</comment>
<keyword evidence="6 7" id="KW-0067">ATP-binding</keyword>
<dbReference type="PANTHER" id="PTHR24057:SF0">
    <property type="entry name" value="PROTEIN KINASE SHAGGY-RELATED"/>
    <property type="match status" value="1"/>
</dbReference>
<comment type="similarity">
    <text evidence="1">Belongs to the protein kinase superfamily. CMGC Ser/Thr protein kinase family. GSK-3 subfamily.</text>
</comment>
<accession>A0ABQ8P1Y8</accession>
<evidence type="ECO:0000256" key="4">
    <source>
        <dbReference type="ARBA" id="ARBA00022741"/>
    </source>
</evidence>
<evidence type="ECO:0000256" key="8">
    <source>
        <dbReference type="RuleBase" id="RU000304"/>
    </source>
</evidence>
<dbReference type="Pfam" id="PF00069">
    <property type="entry name" value="Pkinase"/>
    <property type="match status" value="1"/>
</dbReference>
<dbReference type="InterPro" id="IPR017441">
    <property type="entry name" value="Protein_kinase_ATP_BS"/>
</dbReference>
<keyword evidence="2 8" id="KW-0723">Serine/threonine-protein kinase</keyword>
<keyword evidence="11" id="KW-1185">Reference proteome</keyword>
<protein>
    <recommendedName>
        <fullName evidence="9">Protein kinase domain-containing protein</fullName>
    </recommendedName>
</protein>
<evidence type="ECO:0000256" key="3">
    <source>
        <dbReference type="ARBA" id="ARBA00022679"/>
    </source>
</evidence>
<name>A0ABQ8P1Y8_9CRYT</name>